<dbReference type="NCBIfam" id="TIGR00369">
    <property type="entry name" value="unchar_dom_1"/>
    <property type="match status" value="1"/>
</dbReference>
<dbReference type="KEGG" id="aoa:dqs_0315"/>
<dbReference type="PANTHER" id="PTHR42856:SF1">
    <property type="entry name" value="ACYL-COENZYME A THIOESTERASE PAAI"/>
    <property type="match status" value="1"/>
</dbReference>
<evidence type="ECO:0000256" key="1">
    <source>
        <dbReference type="ARBA" id="ARBA00008324"/>
    </source>
</evidence>
<keyword evidence="5" id="KW-1185">Reference proteome</keyword>
<dbReference type="HOGENOM" id="CLU_089876_11_0_4"/>
<evidence type="ECO:0000256" key="2">
    <source>
        <dbReference type="ARBA" id="ARBA00022801"/>
    </source>
</evidence>
<feature type="domain" description="Thioesterase" evidence="3">
    <location>
        <begin position="64"/>
        <end position="136"/>
    </location>
</feature>
<dbReference type="NCBIfam" id="TIGR02286">
    <property type="entry name" value="PaaD"/>
    <property type="match status" value="1"/>
</dbReference>
<dbReference type="Pfam" id="PF03061">
    <property type="entry name" value="4HBT"/>
    <property type="match status" value="1"/>
</dbReference>
<dbReference type="OrthoDB" id="32575at2"/>
<dbReference type="EMBL" id="AM406670">
    <property type="protein sequence ID" value="CAL92919.1"/>
    <property type="molecule type" value="Genomic_DNA"/>
</dbReference>
<dbReference type="SUPFAM" id="SSF54637">
    <property type="entry name" value="Thioesterase/thiol ester dehydrase-isomerase"/>
    <property type="match status" value="1"/>
</dbReference>
<reference evidence="4 5" key="1">
    <citation type="journal article" date="2006" name="Nat. Biotechnol.">
        <title>Complete genome of the mutualistic, N2-fixing grass endophyte Azoarcus sp. strain BH72.</title>
        <authorList>
            <person name="Krause A."/>
            <person name="Ramakumar A."/>
            <person name="Bartels D."/>
            <person name="Battistoni F."/>
            <person name="Bekel T."/>
            <person name="Boch J."/>
            <person name="Boehm M."/>
            <person name="Friedrich F."/>
            <person name="Hurek T."/>
            <person name="Krause L."/>
            <person name="Linke B."/>
            <person name="McHardy A.C."/>
            <person name="Sarkar A."/>
            <person name="Schneiker S."/>
            <person name="Syed A.A."/>
            <person name="Thauer R."/>
            <person name="Vorhoelter F.-J."/>
            <person name="Weidner S."/>
            <person name="Puehler A."/>
            <person name="Reinhold-Hurek B."/>
            <person name="Kaiser O."/>
            <person name="Goesmann A."/>
        </authorList>
    </citation>
    <scope>NUCLEOTIDE SEQUENCE [LARGE SCALE GENOMIC DNA]</scope>
    <source>
        <strain evidence="4 5">BH72</strain>
    </source>
</reference>
<dbReference type="PANTHER" id="PTHR42856">
    <property type="entry name" value="ACYL-COENZYME A THIOESTERASE PAAI"/>
    <property type="match status" value="1"/>
</dbReference>
<dbReference type="Gene3D" id="3.10.129.10">
    <property type="entry name" value="Hotdog Thioesterase"/>
    <property type="match status" value="1"/>
</dbReference>
<organism evidence="4 5">
    <name type="scientific">Azoarcus sp. (strain BH72)</name>
    <dbReference type="NCBI Taxonomy" id="418699"/>
    <lineage>
        <taxon>Bacteria</taxon>
        <taxon>Pseudomonadati</taxon>
        <taxon>Pseudomonadota</taxon>
        <taxon>Betaproteobacteria</taxon>
        <taxon>Rhodocyclales</taxon>
        <taxon>Zoogloeaceae</taxon>
        <taxon>Azoarcus</taxon>
    </lineage>
</organism>
<dbReference type="InterPro" id="IPR003736">
    <property type="entry name" value="PAAI_dom"/>
</dbReference>
<dbReference type="eggNOG" id="COG2050">
    <property type="taxonomic scope" value="Bacteria"/>
</dbReference>
<evidence type="ECO:0000313" key="5">
    <source>
        <dbReference type="Proteomes" id="UP000002588"/>
    </source>
</evidence>
<dbReference type="KEGG" id="azo:azo0302"/>
<dbReference type="GO" id="GO:0016289">
    <property type="term" value="F:acyl-CoA hydrolase activity"/>
    <property type="evidence" value="ECO:0007669"/>
    <property type="project" value="UniProtKB-ARBA"/>
</dbReference>
<dbReference type="Proteomes" id="UP000002588">
    <property type="component" value="Chromosome"/>
</dbReference>
<comment type="similarity">
    <text evidence="1">Belongs to the thioesterase PaaI family.</text>
</comment>
<proteinExistence type="inferred from homology"/>
<dbReference type="RefSeq" id="WP_011764037.1">
    <property type="nucleotide sequence ID" value="NC_008702.1"/>
</dbReference>
<dbReference type="AlphaFoldDB" id="A1K264"/>
<accession>A1K264</accession>
<name>A1K264_AZOSB</name>
<dbReference type="InterPro" id="IPR006683">
    <property type="entry name" value="Thioestr_dom"/>
</dbReference>
<dbReference type="FunFam" id="3.10.129.10:FF:000022">
    <property type="entry name" value="Phenylacetic acid degradation protein"/>
    <property type="match status" value="1"/>
</dbReference>
<sequence length="156" mass="16679">MSEAAYRDVTAGLDPQALAEKVRDGMFERDQAARSLAMEITAVGPGRATIAMKVREDMLNGFRICHGGFITTLADTAFAYACNSGNEQTVASGISVDFMAPGKPGDVLTAEAQQVFEAGRTGVYDITVTNQQGELIAVMRGKSYRLKGRPVVEIQA</sequence>
<keyword evidence="2" id="KW-0378">Hydrolase</keyword>
<gene>
    <name evidence="4" type="primary">paaI</name>
    <name evidence="4" type="ordered locus">azo0302</name>
</gene>
<protein>
    <submittedName>
        <fullName evidence="4">Phenylacetic acid degradation protein PaaI</fullName>
    </submittedName>
</protein>
<dbReference type="InterPro" id="IPR029069">
    <property type="entry name" value="HotDog_dom_sf"/>
</dbReference>
<dbReference type="InterPro" id="IPR011973">
    <property type="entry name" value="PaaD"/>
</dbReference>
<dbReference type="STRING" id="62928.azo0302"/>
<dbReference type="CDD" id="cd03443">
    <property type="entry name" value="PaaI_thioesterase"/>
    <property type="match status" value="1"/>
</dbReference>
<dbReference type="InterPro" id="IPR052723">
    <property type="entry name" value="Acyl-CoA_thioesterase_PaaI"/>
</dbReference>
<evidence type="ECO:0000313" key="4">
    <source>
        <dbReference type="EMBL" id="CAL92919.1"/>
    </source>
</evidence>
<evidence type="ECO:0000259" key="3">
    <source>
        <dbReference type="Pfam" id="PF03061"/>
    </source>
</evidence>